<keyword evidence="4" id="KW-1185">Reference proteome</keyword>
<keyword evidence="2" id="KW-0472">Membrane</keyword>
<feature type="transmembrane region" description="Helical" evidence="2">
    <location>
        <begin position="88"/>
        <end position="107"/>
    </location>
</feature>
<dbReference type="OrthoDB" id="2280884at2759"/>
<dbReference type="AlphaFoldDB" id="A0A8H7QW90"/>
<feature type="transmembrane region" description="Helical" evidence="2">
    <location>
        <begin position="156"/>
        <end position="178"/>
    </location>
</feature>
<evidence type="ECO:0000256" key="2">
    <source>
        <dbReference type="SAM" id="Phobius"/>
    </source>
</evidence>
<gene>
    <name evidence="3" type="ORF">INT47_005406</name>
</gene>
<keyword evidence="2" id="KW-0812">Transmembrane</keyword>
<sequence>MNKWIVFINILRYLILSLSLIGFACHFAQCALLTEYQHRTNIPGWFSAGHWQYLAWYVAFGLSGLSAIAVCTHATCCRRSHILRGDKCLGLVNIVPLTATLVANTFISGQEPWTNGIVEFKVPAKGFITFCNMLNEDTDASYPILFQRCLLLDGTYVMAAMLCLSWIILVLCTCFIKVRKASASLARLPNENTHASEKSRSKIIETYNHPYTRKHSTSFEESFQYNTQPVNGAGAYQKYAVPIAPHMEKVELPASYDNTGEHVLEHQPLTRNHTSAPGGWVEYTAPPAASPYHYQSHGQEENPWYPRIDKNRII</sequence>
<evidence type="ECO:0000313" key="3">
    <source>
        <dbReference type="EMBL" id="KAG2198721.1"/>
    </source>
</evidence>
<feature type="region of interest" description="Disordered" evidence="1">
    <location>
        <begin position="293"/>
        <end position="314"/>
    </location>
</feature>
<accession>A0A8H7QW90</accession>
<reference evidence="3" key="1">
    <citation type="submission" date="2020-12" db="EMBL/GenBank/DDBJ databases">
        <title>Metabolic potential, ecology and presence of endohyphal bacteria is reflected in genomic diversity of Mucoromycotina.</title>
        <authorList>
            <person name="Muszewska A."/>
            <person name="Okrasinska A."/>
            <person name="Steczkiewicz K."/>
            <person name="Drgas O."/>
            <person name="Orlowska M."/>
            <person name="Perlinska-Lenart U."/>
            <person name="Aleksandrzak-Piekarczyk T."/>
            <person name="Szatraj K."/>
            <person name="Zielenkiewicz U."/>
            <person name="Pilsyk S."/>
            <person name="Malc E."/>
            <person name="Mieczkowski P."/>
            <person name="Kruszewska J.S."/>
            <person name="Biernat P."/>
            <person name="Pawlowska J."/>
        </authorList>
    </citation>
    <scope>NUCLEOTIDE SEQUENCE</scope>
    <source>
        <strain evidence="3">WA0000017839</strain>
    </source>
</reference>
<comment type="caution">
    <text evidence="3">The sequence shown here is derived from an EMBL/GenBank/DDBJ whole genome shotgun (WGS) entry which is preliminary data.</text>
</comment>
<dbReference type="PROSITE" id="PS51257">
    <property type="entry name" value="PROKAR_LIPOPROTEIN"/>
    <property type="match status" value="1"/>
</dbReference>
<dbReference type="Proteomes" id="UP000603453">
    <property type="component" value="Unassembled WGS sequence"/>
</dbReference>
<feature type="transmembrane region" description="Helical" evidence="2">
    <location>
        <begin position="54"/>
        <end position="76"/>
    </location>
</feature>
<evidence type="ECO:0000256" key="1">
    <source>
        <dbReference type="SAM" id="MobiDB-lite"/>
    </source>
</evidence>
<proteinExistence type="predicted"/>
<name>A0A8H7QW90_9FUNG</name>
<evidence type="ECO:0000313" key="4">
    <source>
        <dbReference type="Proteomes" id="UP000603453"/>
    </source>
</evidence>
<dbReference type="EMBL" id="JAEPRD010000106">
    <property type="protein sequence ID" value="KAG2198721.1"/>
    <property type="molecule type" value="Genomic_DNA"/>
</dbReference>
<protein>
    <submittedName>
        <fullName evidence="3">Uncharacterized protein</fullName>
    </submittedName>
</protein>
<keyword evidence="2" id="KW-1133">Transmembrane helix</keyword>
<organism evidence="3 4">
    <name type="scientific">Mucor saturninus</name>
    <dbReference type="NCBI Taxonomy" id="64648"/>
    <lineage>
        <taxon>Eukaryota</taxon>
        <taxon>Fungi</taxon>
        <taxon>Fungi incertae sedis</taxon>
        <taxon>Mucoromycota</taxon>
        <taxon>Mucoromycotina</taxon>
        <taxon>Mucoromycetes</taxon>
        <taxon>Mucorales</taxon>
        <taxon>Mucorineae</taxon>
        <taxon>Mucoraceae</taxon>
        <taxon>Mucor</taxon>
    </lineage>
</organism>